<dbReference type="CDD" id="cd00167">
    <property type="entry name" value="SANT"/>
    <property type="match status" value="1"/>
</dbReference>
<dbReference type="GO" id="GO:0005634">
    <property type="term" value="C:nucleus"/>
    <property type="evidence" value="ECO:0007669"/>
    <property type="project" value="UniProtKB-SubCell"/>
</dbReference>
<dbReference type="GO" id="GO:0003700">
    <property type="term" value="F:DNA-binding transcription factor activity"/>
    <property type="evidence" value="ECO:0007669"/>
    <property type="project" value="InterPro"/>
</dbReference>
<comment type="subcellular location">
    <subcellularLocation>
        <location evidence="1">Nucleus</location>
    </subcellularLocation>
</comment>
<organism evidence="6 7">
    <name type="scientific">Momordica charantia</name>
    <name type="common">Bitter gourd</name>
    <name type="synonym">Balsam pear</name>
    <dbReference type="NCBI Taxonomy" id="3673"/>
    <lineage>
        <taxon>Eukaryota</taxon>
        <taxon>Viridiplantae</taxon>
        <taxon>Streptophyta</taxon>
        <taxon>Embryophyta</taxon>
        <taxon>Tracheophyta</taxon>
        <taxon>Spermatophyta</taxon>
        <taxon>Magnoliopsida</taxon>
        <taxon>eudicotyledons</taxon>
        <taxon>Gunneridae</taxon>
        <taxon>Pentapetalae</taxon>
        <taxon>rosids</taxon>
        <taxon>fabids</taxon>
        <taxon>Cucurbitales</taxon>
        <taxon>Cucurbitaceae</taxon>
        <taxon>Momordiceae</taxon>
        <taxon>Momordica</taxon>
    </lineage>
</organism>
<dbReference type="Gene3D" id="1.10.10.60">
    <property type="entry name" value="Homeodomain-like"/>
    <property type="match status" value="1"/>
</dbReference>
<reference evidence="7" key="1">
    <citation type="submission" date="2025-08" db="UniProtKB">
        <authorList>
            <consortium name="RefSeq"/>
        </authorList>
    </citation>
    <scope>IDENTIFICATION</scope>
    <source>
        <strain evidence="7">OHB3-1</strain>
    </source>
</reference>
<sequence>MASMSAYESGTWTAKQNKAFEKALAVYDQDTPNRWVNVAKAIGDKTEEEVKRHYQRLVEDVKHIESGDVPFPYRTSRGARDT</sequence>
<dbReference type="InterPro" id="IPR001005">
    <property type="entry name" value="SANT/Myb"/>
</dbReference>
<dbReference type="PANTHER" id="PTHR43952">
    <property type="entry name" value="MYB FAMILY TRANSCRIPTION FACTOR-RELATED"/>
    <property type="match status" value="1"/>
</dbReference>
<dbReference type="SMART" id="SM00717">
    <property type="entry name" value="SANT"/>
    <property type="match status" value="1"/>
</dbReference>
<keyword evidence="4" id="KW-0539">Nucleus</keyword>
<keyword evidence="2" id="KW-0805">Transcription regulation</keyword>
<dbReference type="OrthoDB" id="118550at2759"/>
<accession>A0A6J1C5P6</accession>
<dbReference type="InterPro" id="IPR009057">
    <property type="entry name" value="Homeodomain-like_sf"/>
</dbReference>
<evidence type="ECO:0000256" key="1">
    <source>
        <dbReference type="ARBA" id="ARBA00004123"/>
    </source>
</evidence>
<dbReference type="FunFam" id="1.10.10.60:FF:000154">
    <property type="entry name" value="Transcription factor SRM1"/>
    <property type="match status" value="1"/>
</dbReference>
<keyword evidence="6" id="KW-1185">Reference proteome</keyword>
<dbReference type="Proteomes" id="UP000504603">
    <property type="component" value="Unplaced"/>
</dbReference>
<dbReference type="AlphaFoldDB" id="A0A6J1C5P6"/>
<dbReference type="GeneID" id="111007619"/>
<dbReference type="KEGG" id="mcha:111007619"/>
<dbReference type="SUPFAM" id="SSF46689">
    <property type="entry name" value="Homeodomain-like"/>
    <property type="match status" value="1"/>
</dbReference>
<keyword evidence="3" id="KW-0804">Transcription</keyword>
<evidence type="ECO:0000256" key="2">
    <source>
        <dbReference type="ARBA" id="ARBA00023015"/>
    </source>
</evidence>
<evidence type="ECO:0000313" key="7">
    <source>
        <dbReference type="RefSeq" id="XP_022135728.1"/>
    </source>
</evidence>
<dbReference type="PANTHER" id="PTHR43952:SF68">
    <property type="entry name" value="PROTEIN RADIALIS-LIKE 1"/>
    <property type="match status" value="1"/>
</dbReference>
<evidence type="ECO:0000256" key="3">
    <source>
        <dbReference type="ARBA" id="ARBA00023163"/>
    </source>
</evidence>
<dbReference type="InterPro" id="IPR044636">
    <property type="entry name" value="RADIALIS-like"/>
</dbReference>
<dbReference type="Pfam" id="PF23082">
    <property type="entry name" value="Myb_DNA-binding_2"/>
    <property type="match status" value="1"/>
</dbReference>
<dbReference type="PROSITE" id="PS50090">
    <property type="entry name" value="MYB_LIKE"/>
    <property type="match status" value="1"/>
</dbReference>
<dbReference type="RefSeq" id="XP_022135728.1">
    <property type="nucleotide sequence ID" value="XM_022280036.1"/>
</dbReference>
<protein>
    <submittedName>
        <fullName evidence="7">Protein RADIALIS-like 1</fullName>
    </submittedName>
</protein>
<evidence type="ECO:0000313" key="6">
    <source>
        <dbReference type="Proteomes" id="UP000504603"/>
    </source>
</evidence>
<evidence type="ECO:0000256" key="4">
    <source>
        <dbReference type="ARBA" id="ARBA00023242"/>
    </source>
</evidence>
<name>A0A6J1C5P6_MOMCH</name>
<feature type="domain" description="Myb-like" evidence="5">
    <location>
        <begin position="4"/>
        <end position="58"/>
    </location>
</feature>
<evidence type="ECO:0000259" key="5">
    <source>
        <dbReference type="PROSITE" id="PS50090"/>
    </source>
</evidence>
<proteinExistence type="predicted"/>
<gene>
    <name evidence="7" type="primary">LOC111007619</name>
</gene>